<dbReference type="EMBL" id="JACCCO010000002">
    <property type="protein sequence ID" value="NYF42059.1"/>
    <property type="molecule type" value="Genomic_DNA"/>
</dbReference>
<dbReference type="InterPro" id="IPR011701">
    <property type="entry name" value="MFS"/>
</dbReference>
<evidence type="ECO:0000259" key="7">
    <source>
        <dbReference type="PROSITE" id="PS50850"/>
    </source>
</evidence>
<comment type="caution">
    <text evidence="8">The sequence shown here is derived from an EMBL/GenBank/DDBJ whole genome shotgun (WGS) entry which is preliminary data.</text>
</comment>
<dbReference type="InterPro" id="IPR036259">
    <property type="entry name" value="MFS_trans_sf"/>
</dbReference>
<feature type="transmembrane region" description="Helical" evidence="6">
    <location>
        <begin position="239"/>
        <end position="262"/>
    </location>
</feature>
<evidence type="ECO:0000256" key="5">
    <source>
        <dbReference type="SAM" id="MobiDB-lite"/>
    </source>
</evidence>
<reference evidence="8 9" key="1">
    <citation type="submission" date="2020-07" db="EMBL/GenBank/DDBJ databases">
        <title>Sequencing the genomes of 1000 actinobacteria strains.</title>
        <authorList>
            <person name="Klenk H.-P."/>
        </authorList>
    </citation>
    <scope>NUCLEOTIDE SEQUENCE [LARGE SCALE GENOMIC DNA]</scope>
    <source>
        <strain evidence="8 9">DSM 45763</strain>
    </source>
</reference>
<dbReference type="GO" id="GO:0005886">
    <property type="term" value="C:plasma membrane"/>
    <property type="evidence" value="ECO:0007669"/>
    <property type="project" value="UniProtKB-SubCell"/>
</dbReference>
<evidence type="ECO:0000313" key="8">
    <source>
        <dbReference type="EMBL" id="NYF42059.1"/>
    </source>
</evidence>
<feature type="transmembrane region" description="Helical" evidence="6">
    <location>
        <begin position="331"/>
        <end position="353"/>
    </location>
</feature>
<keyword evidence="9" id="KW-1185">Reference proteome</keyword>
<feature type="transmembrane region" description="Helical" evidence="6">
    <location>
        <begin position="12"/>
        <end position="37"/>
    </location>
</feature>
<keyword evidence="3 6" id="KW-1133">Transmembrane helix</keyword>
<proteinExistence type="predicted"/>
<dbReference type="SUPFAM" id="SSF103473">
    <property type="entry name" value="MFS general substrate transporter"/>
    <property type="match status" value="1"/>
</dbReference>
<feature type="transmembrane region" description="Helical" evidence="6">
    <location>
        <begin position="208"/>
        <end position="233"/>
    </location>
</feature>
<dbReference type="PANTHER" id="PTHR23542:SF1">
    <property type="entry name" value="MAJOR FACILITATOR SUPERFAMILY (MFS) PROFILE DOMAIN-CONTAINING PROTEIN"/>
    <property type="match status" value="1"/>
</dbReference>
<keyword evidence="4 6" id="KW-0472">Membrane</keyword>
<sequence>MGYLSLLRVPYVVRLLLGSLVGRLPSAMAAVAIPLALRENGAGYAFVGVAAGAFAVAAAVGGPVLGRMVDRVGQTRVLLPAALAAAAGFAAVAVAPGNPYAVLTGAVLAGAATPPLEPCLRVLWPNLVGPELLGSAYALDAAAQELIFIGGPLVVAGAVALASPVAALWAGAALGVAGVLFVVTAPPSRDWRAPFRSTDWLGPLRSRALLLLLAGLTGAGVAIGTLNVLVVSYAEEHRVFGGAPALLALNALGAMIGALLYGTMRPAARPARRVPPLAAGLAGGYALLCLLPAPPLMACLMIVTGLFLAPLLTVTFALIGQLAPRGTVTEAFAWLVTLITSGTALGSAAAGFVLEHASAPWAAACGAAGAAAGALLLFAGRHRLATGRDDATAGDVPETGGTPAAGDVPENRNA</sequence>
<feature type="region of interest" description="Disordered" evidence="5">
    <location>
        <begin position="389"/>
        <end position="414"/>
    </location>
</feature>
<evidence type="ECO:0000256" key="4">
    <source>
        <dbReference type="ARBA" id="ARBA00023136"/>
    </source>
</evidence>
<feature type="transmembrane region" description="Helical" evidence="6">
    <location>
        <begin position="300"/>
        <end position="319"/>
    </location>
</feature>
<dbReference type="Pfam" id="PF07690">
    <property type="entry name" value="MFS_1"/>
    <property type="match status" value="1"/>
</dbReference>
<dbReference type="AlphaFoldDB" id="A0A852V0P8"/>
<feature type="transmembrane region" description="Helical" evidence="6">
    <location>
        <begin position="166"/>
        <end position="187"/>
    </location>
</feature>
<feature type="transmembrane region" description="Helical" evidence="6">
    <location>
        <begin position="274"/>
        <end position="294"/>
    </location>
</feature>
<protein>
    <submittedName>
        <fullName evidence="8">MFS family permease</fullName>
    </submittedName>
</protein>
<evidence type="ECO:0000256" key="6">
    <source>
        <dbReference type="SAM" id="Phobius"/>
    </source>
</evidence>
<name>A0A852V0P8_9ACTN</name>
<evidence type="ECO:0000256" key="2">
    <source>
        <dbReference type="ARBA" id="ARBA00022692"/>
    </source>
</evidence>
<dbReference type="GO" id="GO:0022857">
    <property type="term" value="F:transmembrane transporter activity"/>
    <property type="evidence" value="ECO:0007669"/>
    <property type="project" value="InterPro"/>
</dbReference>
<keyword evidence="2 6" id="KW-0812">Transmembrane</keyword>
<dbReference type="InterPro" id="IPR020846">
    <property type="entry name" value="MFS_dom"/>
</dbReference>
<feature type="transmembrane region" description="Helical" evidence="6">
    <location>
        <begin position="43"/>
        <end position="65"/>
    </location>
</feature>
<feature type="transmembrane region" description="Helical" evidence="6">
    <location>
        <begin position="77"/>
        <end position="95"/>
    </location>
</feature>
<evidence type="ECO:0000256" key="3">
    <source>
        <dbReference type="ARBA" id="ARBA00022989"/>
    </source>
</evidence>
<organism evidence="8 9">
    <name type="scientific">Streptosporangium sandarakinum</name>
    <dbReference type="NCBI Taxonomy" id="1260955"/>
    <lineage>
        <taxon>Bacteria</taxon>
        <taxon>Bacillati</taxon>
        <taxon>Actinomycetota</taxon>
        <taxon>Actinomycetes</taxon>
        <taxon>Streptosporangiales</taxon>
        <taxon>Streptosporangiaceae</taxon>
        <taxon>Streptosporangium</taxon>
    </lineage>
</organism>
<evidence type="ECO:0000256" key="1">
    <source>
        <dbReference type="ARBA" id="ARBA00004651"/>
    </source>
</evidence>
<comment type="subcellular location">
    <subcellularLocation>
        <location evidence="1">Cell membrane</location>
        <topology evidence="1">Multi-pass membrane protein</topology>
    </subcellularLocation>
</comment>
<feature type="domain" description="Major facilitator superfamily (MFS) profile" evidence="7">
    <location>
        <begin position="1"/>
        <end position="190"/>
    </location>
</feature>
<dbReference type="PROSITE" id="PS50850">
    <property type="entry name" value="MFS"/>
    <property type="match status" value="1"/>
</dbReference>
<dbReference type="RefSeq" id="WP_179824327.1">
    <property type="nucleotide sequence ID" value="NZ_JACCCO010000002.1"/>
</dbReference>
<dbReference type="Proteomes" id="UP000576393">
    <property type="component" value="Unassembled WGS sequence"/>
</dbReference>
<gene>
    <name evidence="8" type="ORF">HDA43_004260</name>
</gene>
<feature type="transmembrane region" description="Helical" evidence="6">
    <location>
        <begin position="359"/>
        <end position="379"/>
    </location>
</feature>
<dbReference type="PANTHER" id="PTHR23542">
    <property type="match status" value="1"/>
</dbReference>
<accession>A0A852V0P8</accession>
<dbReference type="Gene3D" id="1.20.1250.20">
    <property type="entry name" value="MFS general substrate transporter like domains"/>
    <property type="match status" value="1"/>
</dbReference>
<evidence type="ECO:0000313" key="9">
    <source>
        <dbReference type="Proteomes" id="UP000576393"/>
    </source>
</evidence>